<feature type="compositionally biased region" description="Polar residues" evidence="6">
    <location>
        <begin position="514"/>
        <end position="533"/>
    </location>
</feature>
<dbReference type="Gene3D" id="1.10.220.150">
    <property type="entry name" value="Arf GTPase activating protein"/>
    <property type="match status" value="1"/>
</dbReference>
<evidence type="ECO:0000256" key="6">
    <source>
        <dbReference type="SAM" id="MobiDB-lite"/>
    </source>
</evidence>
<gene>
    <name evidence="8" type="ORF">Taro_006648</name>
</gene>
<feature type="compositionally biased region" description="Basic and acidic residues" evidence="6">
    <location>
        <begin position="472"/>
        <end position="483"/>
    </location>
</feature>
<dbReference type="PANTHER" id="PTHR47021">
    <property type="entry name" value="ADP-RIBOSYLATION FACTOR GTPASE-ACTIVATING PROTEIN AGD6-RELATED"/>
    <property type="match status" value="1"/>
</dbReference>
<organism evidence="8 9">
    <name type="scientific">Colocasia esculenta</name>
    <name type="common">Wild taro</name>
    <name type="synonym">Arum esculentum</name>
    <dbReference type="NCBI Taxonomy" id="4460"/>
    <lineage>
        <taxon>Eukaryota</taxon>
        <taxon>Viridiplantae</taxon>
        <taxon>Streptophyta</taxon>
        <taxon>Embryophyta</taxon>
        <taxon>Tracheophyta</taxon>
        <taxon>Spermatophyta</taxon>
        <taxon>Magnoliopsida</taxon>
        <taxon>Liliopsida</taxon>
        <taxon>Araceae</taxon>
        <taxon>Aroideae</taxon>
        <taxon>Colocasieae</taxon>
        <taxon>Colocasia</taxon>
    </lineage>
</organism>
<comment type="caution">
    <text evidence="8">The sequence shown here is derived from an EMBL/GenBank/DDBJ whole genome shotgun (WGS) entry which is preliminary data.</text>
</comment>
<dbReference type="EMBL" id="NMUH01000199">
    <property type="protein sequence ID" value="MQL74285.1"/>
    <property type="molecule type" value="Genomic_DNA"/>
</dbReference>
<dbReference type="AlphaFoldDB" id="A0A843TTA9"/>
<proteinExistence type="predicted"/>
<evidence type="ECO:0000313" key="8">
    <source>
        <dbReference type="EMBL" id="MQL74285.1"/>
    </source>
</evidence>
<feature type="compositionally biased region" description="Low complexity" evidence="6">
    <location>
        <begin position="451"/>
        <end position="463"/>
    </location>
</feature>
<dbReference type="CDD" id="cd08830">
    <property type="entry name" value="ArfGap_ArfGap1"/>
    <property type="match status" value="1"/>
</dbReference>
<dbReference type="Proteomes" id="UP000652761">
    <property type="component" value="Unassembled WGS sequence"/>
</dbReference>
<dbReference type="Pfam" id="PF01412">
    <property type="entry name" value="ArfGap"/>
    <property type="match status" value="1"/>
</dbReference>
<dbReference type="PROSITE" id="PS50115">
    <property type="entry name" value="ARFGAP"/>
    <property type="match status" value="1"/>
</dbReference>
<sequence length="533" mass="57994">LVVSASSLPVGQRHRKLERERKRKWKRKRKRKRRASLPSSPLPLPPSPSSSSRSLLASRIVGSRDLADRNAMAAASASRRLRDLQAQPGNKTCVDCSQKNPQWASVSYGVFMCLECSGKHRGLGVHISFVRSVTMDSWSEIQLKKMEAGGNERLNAFLAQYGVSKETDIVTKYNTGAASVYRDRIQALAEGRPWRDPPVVKEALPAGGRSASRKPPLAKSDHSSANGSWDTWDSEDYRSADMRRNQSVGDLRGGGGGGGRTGSHPSRSRSTDDIYTRAQLEESAANKDSFFAMKMSENESKPEGIPPSQGGKYVGFGSSPAPSYQRSNPQGDVLKDTVSVVSQGFGRLSLVAASAAQSAANIVQAGTKELTSKVREGGYDQKVNETVNVVTTKTTEIGNKTWGIMKGVMAMASQKVEEYTREGTVSWKADGWQRSESDRNGYYQEYGQGNSGSNSSGNHSSGNYDSLNSWDDWDRKEKQDPKPAKGVQGGDSWTGWDDGKDDDYGDYHHSSSTAKNTSQNGKSGSSWTEGGFS</sequence>
<feature type="region of interest" description="Disordered" evidence="6">
    <location>
        <begin position="1"/>
        <end position="55"/>
    </location>
</feature>
<dbReference type="PRINTS" id="PR00405">
    <property type="entry name" value="REVINTRACTNG"/>
</dbReference>
<dbReference type="SUPFAM" id="SSF57863">
    <property type="entry name" value="ArfGap/RecO-like zinc finger"/>
    <property type="match status" value="1"/>
</dbReference>
<keyword evidence="9" id="KW-1185">Reference proteome</keyword>
<dbReference type="InterPro" id="IPR044519">
    <property type="entry name" value="ARF_GAP_AGD6/7"/>
</dbReference>
<evidence type="ECO:0000256" key="2">
    <source>
        <dbReference type="ARBA" id="ARBA00022723"/>
    </source>
</evidence>
<dbReference type="OrthoDB" id="983479at2759"/>
<feature type="domain" description="Arf-GAP" evidence="7">
    <location>
        <begin position="78"/>
        <end position="194"/>
    </location>
</feature>
<dbReference type="SMART" id="SM00105">
    <property type="entry name" value="ArfGap"/>
    <property type="match status" value="1"/>
</dbReference>
<evidence type="ECO:0000256" key="4">
    <source>
        <dbReference type="ARBA" id="ARBA00022833"/>
    </source>
</evidence>
<feature type="non-terminal residue" evidence="8">
    <location>
        <position position="1"/>
    </location>
</feature>
<feature type="compositionally biased region" description="Basic and acidic residues" evidence="6">
    <location>
        <begin position="235"/>
        <end position="244"/>
    </location>
</feature>
<dbReference type="FunFam" id="1.10.220.150:FF:000014">
    <property type="entry name" value="ADP-ribosylation factor GTPase-activating protein"/>
    <property type="match status" value="1"/>
</dbReference>
<keyword evidence="4" id="KW-0862">Zinc</keyword>
<dbReference type="GO" id="GO:0016192">
    <property type="term" value="P:vesicle-mediated transport"/>
    <property type="evidence" value="ECO:0007669"/>
    <property type="project" value="InterPro"/>
</dbReference>
<keyword evidence="3 5" id="KW-0863">Zinc-finger</keyword>
<dbReference type="GO" id="GO:0008270">
    <property type="term" value="F:zinc ion binding"/>
    <property type="evidence" value="ECO:0007669"/>
    <property type="project" value="UniProtKB-KW"/>
</dbReference>
<accession>A0A843TTA9</accession>
<evidence type="ECO:0000256" key="1">
    <source>
        <dbReference type="ARBA" id="ARBA00022468"/>
    </source>
</evidence>
<name>A0A843TTA9_COLES</name>
<evidence type="ECO:0000256" key="3">
    <source>
        <dbReference type="ARBA" id="ARBA00022771"/>
    </source>
</evidence>
<dbReference type="InterPro" id="IPR037278">
    <property type="entry name" value="ARFGAP/RecO"/>
</dbReference>
<dbReference type="PANTHER" id="PTHR47021:SF4">
    <property type="entry name" value="ADP-RIBOSYLATION FACTOR GTPASE-ACTIVATING PROTEIN AGD6-RELATED"/>
    <property type="match status" value="1"/>
</dbReference>
<dbReference type="InterPro" id="IPR001164">
    <property type="entry name" value="ArfGAP_dom"/>
</dbReference>
<keyword evidence="1" id="KW-0343">GTPase activation</keyword>
<evidence type="ECO:0000313" key="9">
    <source>
        <dbReference type="Proteomes" id="UP000652761"/>
    </source>
</evidence>
<feature type="region of interest" description="Disordered" evidence="6">
    <location>
        <begin position="439"/>
        <end position="533"/>
    </location>
</feature>
<protein>
    <recommendedName>
        <fullName evidence="7">Arf-GAP domain-containing protein</fullName>
    </recommendedName>
</protein>
<evidence type="ECO:0000256" key="5">
    <source>
        <dbReference type="PROSITE-ProRule" id="PRU00288"/>
    </source>
</evidence>
<dbReference type="GO" id="GO:0005096">
    <property type="term" value="F:GTPase activator activity"/>
    <property type="evidence" value="ECO:0007669"/>
    <property type="project" value="UniProtKB-KW"/>
</dbReference>
<reference evidence="8" key="1">
    <citation type="submission" date="2017-07" db="EMBL/GenBank/DDBJ databases">
        <title>Taro Niue Genome Assembly and Annotation.</title>
        <authorList>
            <person name="Atibalentja N."/>
            <person name="Keating K."/>
            <person name="Fields C.J."/>
        </authorList>
    </citation>
    <scope>NUCLEOTIDE SEQUENCE</scope>
    <source>
        <strain evidence="8">Niue_2</strain>
        <tissue evidence="8">Leaf</tissue>
    </source>
</reference>
<feature type="region of interest" description="Disordered" evidence="6">
    <location>
        <begin position="192"/>
        <end position="272"/>
    </location>
</feature>
<dbReference type="InterPro" id="IPR038508">
    <property type="entry name" value="ArfGAP_dom_sf"/>
</dbReference>
<keyword evidence="2" id="KW-0479">Metal-binding</keyword>
<feature type="compositionally biased region" description="Basic residues" evidence="6">
    <location>
        <begin position="12"/>
        <end position="35"/>
    </location>
</feature>
<feature type="compositionally biased region" description="Gly residues" evidence="6">
    <location>
        <begin position="251"/>
        <end position="261"/>
    </location>
</feature>
<evidence type="ECO:0000259" key="7">
    <source>
        <dbReference type="PROSITE" id="PS50115"/>
    </source>
</evidence>